<dbReference type="Proteomes" id="UP000288943">
    <property type="component" value="Chromosome"/>
</dbReference>
<dbReference type="InterPro" id="IPR036888">
    <property type="entry name" value="DNA_integrity_DisA_N_sf"/>
</dbReference>
<dbReference type="SUPFAM" id="SSF143597">
    <property type="entry name" value="YojJ-like"/>
    <property type="match status" value="1"/>
</dbReference>
<sequence length="74" mass="8105">MILFTPPALHEKLSRNRYNYTIGYISTRNACSKNHCAALGLTGQRDALVLVVSEQTGRFPAALNGHPSPLRPAK</sequence>
<gene>
    <name evidence="1" type="ORF">PC41400_17430</name>
</gene>
<organism evidence="1 2">
    <name type="scientific">Paenibacillus chitinolyticus</name>
    <dbReference type="NCBI Taxonomy" id="79263"/>
    <lineage>
        <taxon>Bacteria</taxon>
        <taxon>Bacillati</taxon>
        <taxon>Bacillota</taxon>
        <taxon>Bacilli</taxon>
        <taxon>Bacillales</taxon>
        <taxon>Paenibacillaceae</taxon>
        <taxon>Paenibacillus</taxon>
    </lineage>
</organism>
<accession>A0A410WYS8</accession>
<evidence type="ECO:0000313" key="2">
    <source>
        <dbReference type="Proteomes" id="UP000288943"/>
    </source>
</evidence>
<dbReference type="Gene3D" id="3.40.1700.10">
    <property type="entry name" value="DNA integrity scanning protein, DisA, N-terminal domain"/>
    <property type="match status" value="1"/>
</dbReference>
<name>A0A410WYS8_9BACL</name>
<dbReference type="EMBL" id="CP026520">
    <property type="protein sequence ID" value="QAV19352.1"/>
    <property type="molecule type" value="Genomic_DNA"/>
</dbReference>
<reference evidence="1 2" key="1">
    <citation type="submission" date="2018-01" db="EMBL/GenBank/DDBJ databases">
        <title>The whole genome sequencing and assembly of Paenibacillus chitinolyticus KCCM 41400 strain.</title>
        <authorList>
            <person name="Kim J.-Y."/>
            <person name="Park M.-K."/>
            <person name="Lee Y.-J."/>
            <person name="Yi H."/>
            <person name="Bahn Y.-S."/>
            <person name="Kim J.F."/>
            <person name="Lee D.-W."/>
        </authorList>
    </citation>
    <scope>NUCLEOTIDE SEQUENCE [LARGE SCALE GENOMIC DNA]</scope>
    <source>
        <strain evidence="1 2">KCCM 41400</strain>
    </source>
</reference>
<evidence type="ECO:0000313" key="1">
    <source>
        <dbReference type="EMBL" id="QAV19352.1"/>
    </source>
</evidence>
<proteinExistence type="predicted"/>
<dbReference type="KEGG" id="pchi:PC41400_17430"/>
<dbReference type="AlphaFoldDB" id="A0A410WYS8"/>
<protein>
    <submittedName>
        <fullName evidence="1">Uncharacterized protein</fullName>
    </submittedName>
</protein>